<dbReference type="EMBL" id="UINC01002045">
    <property type="protein sequence ID" value="SUZ92265.1"/>
    <property type="molecule type" value="Genomic_DNA"/>
</dbReference>
<organism evidence="1">
    <name type="scientific">marine metagenome</name>
    <dbReference type="NCBI Taxonomy" id="408172"/>
    <lineage>
        <taxon>unclassified sequences</taxon>
        <taxon>metagenomes</taxon>
        <taxon>ecological metagenomes</taxon>
    </lineage>
</organism>
<proteinExistence type="predicted"/>
<name>A0A381RK98_9ZZZZ</name>
<dbReference type="AlphaFoldDB" id="A0A381RK98"/>
<evidence type="ECO:0000313" key="1">
    <source>
        <dbReference type="EMBL" id="SUZ92265.1"/>
    </source>
</evidence>
<protein>
    <submittedName>
        <fullName evidence="1">Uncharacterized protein</fullName>
    </submittedName>
</protein>
<accession>A0A381RK98</accession>
<reference evidence="1" key="1">
    <citation type="submission" date="2018-05" db="EMBL/GenBank/DDBJ databases">
        <authorList>
            <person name="Lanie J.A."/>
            <person name="Ng W.-L."/>
            <person name="Kazmierczak K.M."/>
            <person name="Andrzejewski T.M."/>
            <person name="Davidsen T.M."/>
            <person name="Wayne K.J."/>
            <person name="Tettelin H."/>
            <person name="Glass J.I."/>
            <person name="Rusch D."/>
            <person name="Podicherti R."/>
            <person name="Tsui H.-C.T."/>
            <person name="Winkler M.E."/>
        </authorList>
    </citation>
    <scope>NUCLEOTIDE SEQUENCE</scope>
</reference>
<gene>
    <name evidence="1" type="ORF">METZ01_LOCUS45119</name>
</gene>
<sequence length="39" mass="4609">MMVIVLIVNWGGFVAMLAYGIRQEARKERLESLSRRDHY</sequence>